<dbReference type="Gene3D" id="3.40.1380.20">
    <property type="entry name" value="Pyruvate kinase, C-terminal domain"/>
    <property type="match status" value="1"/>
</dbReference>
<evidence type="ECO:0000259" key="18">
    <source>
        <dbReference type="Pfam" id="PF02887"/>
    </source>
</evidence>
<dbReference type="InterPro" id="IPR040442">
    <property type="entry name" value="Pyrv_kinase-like_dom_sf"/>
</dbReference>
<comment type="cofactor">
    <cofactor evidence="2">
        <name>K(+)</name>
        <dbReference type="ChEBI" id="CHEBI:29103"/>
    </cofactor>
</comment>
<proteinExistence type="inferred from homology"/>
<comment type="pathway">
    <text evidence="3 16">Carbohydrate degradation; glycolysis; pyruvate from D-glyceraldehyde 3-phosphate: step 5/5.</text>
</comment>
<dbReference type="Gene3D" id="3.20.20.60">
    <property type="entry name" value="Phosphoenolpyruvate-binding domains"/>
    <property type="match status" value="1"/>
</dbReference>
<dbReference type="Pfam" id="PF02887">
    <property type="entry name" value="PK_C"/>
    <property type="match status" value="1"/>
</dbReference>
<dbReference type="GO" id="GO:0005524">
    <property type="term" value="F:ATP binding"/>
    <property type="evidence" value="ECO:0007669"/>
    <property type="project" value="UniProtKB-KW"/>
</dbReference>
<feature type="domain" description="Pyruvate kinase C-terminal" evidence="18">
    <location>
        <begin position="356"/>
        <end position="460"/>
    </location>
</feature>
<evidence type="ECO:0000313" key="20">
    <source>
        <dbReference type="Proteomes" id="UP000823617"/>
    </source>
</evidence>
<dbReference type="AlphaFoldDB" id="A0A9D9HJ55"/>
<dbReference type="GO" id="GO:0030955">
    <property type="term" value="F:potassium ion binding"/>
    <property type="evidence" value="ECO:0007669"/>
    <property type="project" value="UniProtKB-UniRule"/>
</dbReference>
<evidence type="ECO:0000256" key="4">
    <source>
        <dbReference type="ARBA" id="ARBA00008663"/>
    </source>
</evidence>
<sequence length="467" mass="52315">MLTKKTKIICTISDIRCDVPFIQKLYESGMNVVRINSAHASIEGAQKIVDNVRKVSDKIAILIDTKGPEVRLTPTDPAEGFMVEEGDWIEVHNGPDKISGNTVLYTTYSNFVNDVPVGAHVLIDDGAIDLFVTGKDDGKLLCEVQNKGIIKGKKSVNVPNVHIALPALSEKDRKFVHWAIDADIDFIAHSFVRSRDDLKEIQQILDENKSHLKIISKIENQQGIDNLYDILSYCYGVMVARGDLGVEIPAERIPLVQKEMIHTCRLRKKPVIIATQMLHSMIENPRPTRAEVTDVANAIFQSTDAIMLSGETANGKYPIEAVKTMNRIALEAEKSSDISLELNLDKALKPIAAVLAKNLVESTQYLPVKAIIFDTWTGRTGRYLAEFRPKVPIYAMCYNAYTMRELALTYDIYAYKFEIQQSKEDFVKKSIEMLLDDGKISKGDLVAFIGGSFKEELGATYMEFKYV</sequence>
<keyword evidence="9" id="KW-0547">Nucleotide-binding</keyword>
<dbReference type="GO" id="GO:0000287">
    <property type="term" value="F:magnesium ion binding"/>
    <property type="evidence" value="ECO:0007669"/>
    <property type="project" value="UniProtKB-UniRule"/>
</dbReference>
<evidence type="ECO:0000256" key="11">
    <source>
        <dbReference type="ARBA" id="ARBA00022840"/>
    </source>
</evidence>
<comment type="similarity">
    <text evidence="4 16">Belongs to the pyruvate kinase family.</text>
</comment>
<keyword evidence="7 16" id="KW-0808">Transferase</keyword>
<evidence type="ECO:0000256" key="12">
    <source>
        <dbReference type="ARBA" id="ARBA00022842"/>
    </source>
</evidence>
<dbReference type="InterPro" id="IPR015795">
    <property type="entry name" value="Pyrv_Knase_C"/>
</dbReference>
<dbReference type="PANTHER" id="PTHR11817">
    <property type="entry name" value="PYRUVATE KINASE"/>
    <property type="match status" value="1"/>
</dbReference>
<keyword evidence="14 19" id="KW-0670">Pyruvate</keyword>
<reference evidence="19" key="2">
    <citation type="journal article" date="2021" name="PeerJ">
        <title>Extensive microbial diversity within the chicken gut microbiome revealed by metagenomics and culture.</title>
        <authorList>
            <person name="Gilroy R."/>
            <person name="Ravi A."/>
            <person name="Getino M."/>
            <person name="Pursley I."/>
            <person name="Horton D.L."/>
            <person name="Alikhan N.F."/>
            <person name="Baker D."/>
            <person name="Gharbi K."/>
            <person name="Hall N."/>
            <person name="Watson M."/>
            <person name="Adriaenssens E.M."/>
            <person name="Foster-Nyarko E."/>
            <person name="Jarju S."/>
            <person name="Secka A."/>
            <person name="Antonio M."/>
            <person name="Oren A."/>
            <person name="Chaudhuri R.R."/>
            <person name="La Ragione R."/>
            <person name="Hildebrand F."/>
            <person name="Pallen M.J."/>
        </authorList>
    </citation>
    <scope>NUCLEOTIDE SEQUENCE</scope>
    <source>
        <strain evidence="19">B1-3475</strain>
    </source>
</reference>
<evidence type="ECO:0000256" key="10">
    <source>
        <dbReference type="ARBA" id="ARBA00022777"/>
    </source>
</evidence>
<dbReference type="PRINTS" id="PR01050">
    <property type="entry name" value="PYRUVTKNASE"/>
</dbReference>
<protein>
    <recommendedName>
        <fullName evidence="6 15">Pyruvate kinase</fullName>
        <ecNumber evidence="5 15">2.7.1.40</ecNumber>
    </recommendedName>
</protein>
<dbReference type="InterPro" id="IPR015793">
    <property type="entry name" value="Pyrv_Knase_brl"/>
</dbReference>
<dbReference type="Proteomes" id="UP000823617">
    <property type="component" value="Unassembled WGS sequence"/>
</dbReference>
<dbReference type="EMBL" id="JADIMK010000001">
    <property type="protein sequence ID" value="MBO8454791.1"/>
    <property type="molecule type" value="Genomic_DNA"/>
</dbReference>
<dbReference type="Pfam" id="PF00224">
    <property type="entry name" value="PK"/>
    <property type="match status" value="1"/>
</dbReference>
<evidence type="ECO:0000256" key="3">
    <source>
        <dbReference type="ARBA" id="ARBA00004997"/>
    </source>
</evidence>
<organism evidence="19 20">
    <name type="scientific">Candidatus Cryptobacteroides intestinigallinarum</name>
    <dbReference type="NCBI Taxonomy" id="2840767"/>
    <lineage>
        <taxon>Bacteria</taxon>
        <taxon>Pseudomonadati</taxon>
        <taxon>Bacteroidota</taxon>
        <taxon>Bacteroidia</taxon>
        <taxon>Bacteroidales</taxon>
        <taxon>Candidatus Cryptobacteroides</taxon>
    </lineage>
</organism>
<evidence type="ECO:0000256" key="5">
    <source>
        <dbReference type="ARBA" id="ARBA00012142"/>
    </source>
</evidence>
<evidence type="ECO:0000256" key="15">
    <source>
        <dbReference type="NCBIfam" id="TIGR01064"/>
    </source>
</evidence>
<evidence type="ECO:0000256" key="13">
    <source>
        <dbReference type="ARBA" id="ARBA00023152"/>
    </source>
</evidence>
<evidence type="ECO:0000256" key="8">
    <source>
        <dbReference type="ARBA" id="ARBA00022723"/>
    </source>
</evidence>
<comment type="catalytic activity">
    <reaction evidence="16">
        <text>pyruvate + ATP = phosphoenolpyruvate + ADP + H(+)</text>
        <dbReference type="Rhea" id="RHEA:18157"/>
        <dbReference type="ChEBI" id="CHEBI:15361"/>
        <dbReference type="ChEBI" id="CHEBI:15378"/>
        <dbReference type="ChEBI" id="CHEBI:30616"/>
        <dbReference type="ChEBI" id="CHEBI:58702"/>
        <dbReference type="ChEBI" id="CHEBI:456216"/>
        <dbReference type="EC" id="2.7.1.40"/>
    </reaction>
</comment>
<dbReference type="FunFam" id="3.20.20.60:FF:000025">
    <property type="entry name" value="Pyruvate kinase"/>
    <property type="match status" value="1"/>
</dbReference>
<keyword evidence="10 16" id="KW-0418">Kinase</keyword>
<dbReference type="Gene3D" id="2.40.33.10">
    <property type="entry name" value="PK beta-barrel domain-like"/>
    <property type="match status" value="1"/>
</dbReference>
<evidence type="ECO:0000256" key="14">
    <source>
        <dbReference type="ARBA" id="ARBA00023317"/>
    </source>
</evidence>
<dbReference type="InterPro" id="IPR036918">
    <property type="entry name" value="Pyrv_Knase_C_sf"/>
</dbReference>
<evidence type="ECO:0000256" key="2">
    <source>
        <dbReference type="ARBA" id="ARBA00001958"/>
    </source>
</evidence>
<dbReference type="PROSITE" id="PS00110">
    <property type="entry name" value="PYRUVATE_KINASE"/>
    <property type="match status" value="1"/>
</dbReference>
<dbReference type="InterPro" id="IPR011037">
    <property type="entry name" value="Pyrv_Knase-like_insert_dom_sf"/>
</dbReference>
<dbReference type="InterPro" id="IPR015806">
    <property type="entry name" value="Pyrv_Knase_insert_dom_sf"/>
</dbReference>
<comment type="cofactor">
    <cofactor evidence="1">
        <name>Mg(2+)</name>
        <dbReference type="ChEBI" id="CHEBI:18420"/>
    </cofactor>
</comment>
<keyword evidence="12 16" id="KW-0460">Magnesium</keyword>
<evidence type="ECO:0000256" key="16">
    <source>
        <dbReference type="RuleBase" id="RU000504"/>
    </source>
</evidence>
<dbReference type="NCBIfam" id="TIGR01064">
    <property type="entry name" value="pyruv_kin"/>
    <property type="match status" value="1"/>
</dbReference>
<evidence type="ECO:0000313" key="19">
    <source>
        <dbReference type="EMBL" id="MBO8454791.1"/>
    </source>
</evidence>
<dbReference type="InterPro" id="IPR018209">
    <property type="entry name" value="Pyrv_Knase_AS"/>
</dbReference>
<dbReference type="SUPFAM" id="SSF51621">
    <property type="entry name" value="Phosphoenolpyruvate/pyruvate domain"/>
    <property type="match status" value="1"/>
</dbReference>
<dbReference type="InterPro" id="IPR015813">
    <property type="entry name" value="Pyrv/PenolPyrv_kinase-like_dom"/>
</dbReference>
<evidence type="ECO:0000256" key="9">
    <source>
        <dbReference type="ARBA" id="ARBA00022741"/>
    </source>
</evidence>
<evidence type="ECO:0000259" key="17">
    <source>
        <dbReference type="Pfam" id="PF00224"/>
    </source>
</evidence>
<dbReference type="NCBIfam" id="NF004491">
    <property type="entry name" value="PRK05826.1"/>
    <property type="match status" value="1"/>
</dbReference>
<accession>A0A9D9HJ55</accession>
<evidence type="ECO:0000256" key="1">
    <source>
        <dbReference type="ARBA" id="ARBA00001946"/>
    </source>
</evidence>
<evidence type="ECO:0000256" key="6">
    <source>
        <dbReference type="ARBA" id="ARBA00018587"/>
    </source>
</evidence>
<dbReference type="SUPFAM" id="SSF52935">
    <property type="entry name" value="PK C-terminal domain-like"/>
    <property type="match status" value="1"/>
</dbReference>
<feature type="domain" description="Pyruvate kinase barrel" evidence="17">
    <location>
        <begin position="4"/>
        <end position="322"/>
    </location>
</feature>
<dbReference type="SUPFAM" id="SSF50800">
    <property type="entry name" value="PK beta-barrel domain-like"/>
    <property type="match status" value="1"/>
</dbReference>
<dbReference type="InterPro" id="IPR001697">
    <property type="entry name" value="Pyr_Knase"/>
</dbReference>
<keyword evidence="13 16" id="KW-0324">Glycolysis</keyword>
<dbReference type="GO" id="GO:0016301">
    <property type="term" value="F:kinase activity"/>
    <property type="evidence" value="ECO:0007669"/>
    <property type="project" value="UniProtKB-KW"/>
</dbReference>
<name>A0A9D9HJ55_9BACT</name>
<keyword evidence="8" id="KW-0479">Metal-binding</keyword>
<gene>
    <name evidence="19" type="primary">pyk</name>
    <name evidence="19" type="ORF">IAC08_00080</name>
</gene>
<reference evidence="19" key="1">
    <citation type="submission" date="2020-10" db="EMBL/GenBank/DDBJ databases">
        <authorList>
            <person name="Gilroy R."/>
        </authorList>
    </citation>
    <scope>NUCLEOTIDE SEQUENCE</scope>
    <source>
        <strain evidence="19">B1-3475</strain>
    </source>
</reference>
<dbReference type="EC" id="2.7.1.40" evidence="5 15"/>
<comment type="caution">
    <text evidence="19">The sequence shown here is derived from an EMBL/GenBank/DDBJ whole genome shotgun (WGS) entry which is preliminary data.</text>
</comment>
<keyword evidence="11" id="KW-0067">ATP-binding</keyword>
<evidence type="ECO:0000256" key="7">
    <source>
        <dbReference type="ARBA" id="ARBA00022679"/>
    </source>
</evidence>
<dbReference type="GO" id="GO:0004743">
    <property type="term" value="F:pyruvate kinase activity"/>
    <property type="evidence" value="ECO:0007669"/>
    <property type="project" value="UniProtKB-UniRule"/>
</dbReference>